<dbReference type="OrthoDB" id="2121879at2759"/>
<feature type="region of interest" description="Disordered" evidence="1">
    <location>
        <begin position="137"/>
        <end position="178"/>
    </location>
</feature>
<organism evidence="4 5">
    <name type="scientific">Pyricularia grisea</name>
    <name type="common">Crabgrass-specific blast fungus</name>
    <name type="synonym">Magnaporthe grisea</name>
    <dbReference type="NCBI Taxonomy" id="148305"/>
    <lineage>
        <taxon>Eukaryota</taxon>
        <taxon>Fungi</taxon>
        <taxon>Dikarya</taxon>
        <taxon>Ascomycota</taxon>
        <taxon>Pezizomycotina</taxon>
        <taxon>Sordariomycetes</taxon>
        <taxon>Sordariomycetidae</taxon>
        <taxon>Magnaporthales</taxon>
        <taxon>Pyriculariaceae</taxon>
        <taxon>Pyricularia</taxon>
    </lineage>
</organism>
<evidence type="ECO:0000256" key="1">
    <source>
        <dbReference type="SAM" id="MobiDB-lite"/>
    </source>
</evidence>
<dbReference type="KEGG" id="pgri:PgNI_04988"/>
<feature type="chain" id="PRO_5028214375" description="DUF7707 domain-containing protein" evidence="2">
    <location>
        <begin position="20"/>
        <end position="200"/>
    </location>
</feature>
<sequence>MLSKFAILACSALLPVVTAQVPSLPFNMSYTPDLSSAKVTLSQKAEWCRGETIVCDKLCGSPSQIPKTNDCSSDTLAYSCICQNGTAPGLQYYQNSLPSFICEETFKQCEAARAGDARGQEDCKTGVKSKCGTLSADSVTSGGSNGGTTTTTSSSTPSATQGGSSQGGATSSTQPGSAATQLPQFIGMAAAAAVMGAFAL</sequence>
<dbReference type="RefSeq" id="XP_030984368.1">
    <property type="nucleotide sequence ID" value="XM_031125029.1"/>
</dbReference>
<reference evidence="5" key="3">
    <citation type="submission" date="2025-08" db="UniProtKB">
        <authorList>
            <consortium name="RefSeq"/>
        </authorList>
    </citation>
    <scope>IDENTIFICATION</scope>
    <source>
        <strain evidence="5">NI907</strain>
    </source>
</reference>
<dbReference type="PANTHER" id="PTHR38118">
    <property type="entry name" value="ANCHORED CELL WALL PROTEIN 11-RELATED"/>
    <property type="match status" value="1"/>
</dbReference>
<feature type="signal peptide" evidence="2">
    <location>
        <begin position="1"/>
        <end position="19"/>
    </location>
</feature>
<protein>
    <recommendedName>
        <fullName evidence="3">DUF7707 domain-containing protein</fullName>
    </recommendedName>
</protein>
<accession>A0A6P8BAZ9</accession>
<gene>
    <name evidence="5" type="ORF">PgNI_04988</name>
</gene>
<dbReference type="PANTHER" id="PTHR38118:SF3">
    <property type="entry name" value="ANCHORED CELL WALL PROTEIN 11"/>
    <property type="match status" value="1"/>
</dbReference>
<reference evidence="5" key="2">
    <citation type="submission" date="2019-10" db="EMBL/GenBank/DDBJ databases">
        <authorList>
            <consortium name="NCBI Genome Project"/>
        </authorList>
    </citation>
    <scope>NUCLEOTIDE SEQUENCE</scope>
    <source>
        <strain evidence="5">NI907</strain>
    </source>
</reference>
<name>A0A6P8BAZ9_PYRGI</name>
<dbReference type="GeneID" id="41959938"/>
<evidence type="ECO:0000259" key="3">
    <source>
        <dbReference type="Pfam" id="PF24808"/>
    </source>
</evidence>
<feature type="domain" description="DUF7707" evidence="3">
    <location>
        <begin position="36"/>
        <end position="135"/>
    </location>
</feature>
<feature type="compositionally biased region" description="Low complexity" evidence="1">
    <location>
        <begin position="147"/>
        <end position="178"/>
    </location>
</feature>
<dbReference type="InterPro" id="IPR056124">
    <property type="entry name" value="DUF7707"/>
</dbReference>
<evidence type="ECO:0000313" key="5">
    <source>
        <dbReference type="RefSeq" id="XP_030984368.1"/>
    </source>
</evidence>
<keyword evidence="2" id="KW-0732">Signal</keyword>
<evidence type="ECO:0000313" key="4">
    <source>
        <dbReference type="Proteomes" id="UP000515153"/>
    </source>
</evidence>
<evidence type="ECO:0000256" key="2">
    <source>
        <dbReference type="SAM" id="SignalP"/>
    </source>
</evidence>
<dbReference type="Proteomes" id="UP000515153">
    <property type="component" value="Unplaced"/>
</dbReference>
<proteinExistence type="predicted"/>
<reference evidence="5" key="1">
    <citation type="journal article" date="2019" name="Mol. Biol. Evol.">
        <title>Blast fungal genomes show frequent chromosomal changes, gene gains and losses, and effector gene turnover.</title>
        <authorList>
            <person name="Gomez Luciano L.B."/>
            <person name="Jason Tsai I."/>
            <person name="Chuma I."/>
            <person name="Tosa Y."/>
            <person name="Chen Y.H."/>
            <person name="Li J.Y."/>
            <person name="Li M.Y."/>
            <person name="Jade Lu M.Y."/>
            <person name="Nakayashiki H."/>
            <person name="Li W.H."/>
        </authorList>
    </citation>
    <scope>NUCLEOTIDE SEQUENCE</scope>
    <source>
        <strain evidence="5">NI907</strain>
    </source>
</reference>
<keyword evidence="4" id="KW-1185">Reference proteome</keyword>
<dbReference type="Pfam" id="PF24808">
    <property type="entry name" value="DUF7707"/>
    <property type="match status" value="1"/>
</dbReference>
<dbReference type="AlphaFoldDB" id="A0A6P8BAZ9"/>